<dbReference type="InterPro" id="IPR021884">
    <property type="entry name" value="Ice-bd_prot"/>
</dbReference>
<accession>A0ABP5LIE5</accession>
<evidence type="ECO:0000256" key="3">
    <source>
        <dbReference type="SAM" id="MobiDB-lite"/>
    </source>
</evidence>
<dbReference type="Pfam" id="PF11999">
    <property type="entry name" value="Ice_binding"/>
    <property type="match status" value="1"/>
</dbReference>
<dbReference type="EMBL" id="BAAAQB010000041">
    <property type="protein sequence ID" value="GAA2145706.1"/>
    <property type="molecule type" value="Genomic_DNA"/>
</dbReference>
<reference evidence="6" key="1">
    <citation type="journal article" date="2019" name="Int. J. Syst. Evol. Microbiol.">
        <title>The Global Catalogue of Microorganisms (GCM) 10K type strain sequencing project: providing services to taxonomists for standard genome sequencing and annotation.</title>
        <authorList>
            <consortium name="The Broad Institute Genomics Platform"/>
            <consortium name="The Broad Institute Genome Sequencing Center for Infectious Disease"/>
            <person name="Wu L."/>
            <person name="Ma J."/>
        </authorList>
    </citation>
    <scope>NUCLEOTIDE SEQUENCE [LARGE SCALE GENOMIC DNA]</scope>
    <source>
        <strain evidence="6">JCM 15921</strain>
    </source>
</reference>
<feature type="region of interest" description="Disordered" evidence="3">
    <location>
        <begin position="259"/>
        <end position="281"/>
    </location>
</feature>
<evidence type="ECO:0000256" key="4">
    <source>
        <dbReference type="SAM" id="Phobius"/>
    </source>
</evidence>
<name>A0ABP5LIE5_9MICC</name>
<feature type="compositionally biased region" description="Low complexity" evidence="3">
    <location>
        <begin position="259"/>
        <end position="278"/>
    </location>
</feature>
<organism evidence="5 6">
    <name type="scientific">Arthrobacter humicola</name>
    <dbReference type="NCBI Taxonomy" id="409291"/>
    <lineage>
        <taxon>Bacteria</taxon>
        <taxon>Bacillati</taxon>
        <taxon>Actinomycetota</taxon>
        <taxon>Actinomycetes</taxon>
        <taxon>Micrococcales</taxon>
        <taxon>Micrococcaceae</taxon>
        <taxon>Arthrobacter</taxon>
    </lineage>
</organism>
<gene>
    <name evidence="5" type="ORF">GCM10009825_38660</name>
</gene>
<evidence type="ECO:0000256" key="2">
    <source>
        <dbReference type="ARBA" id="ARBA00022729"/>
    </source>
</evidence>
<comment type="caution">
    <text evidence="5">The sequence shown here is derived from an EMBL/GenBank/DDBJ whole genome shotgun (WGS) entry which is preliminary data.</text>
</comment>
<keyword evidence="6" id="KW-1185">Reference proteome</keyword>
<keyword evidence="4" id="KW-0472">Membrane</keyword>
<protein>
    <recommendedName>
        <fullName evidence="7">DUF3494 domain-containing protein</fullName>
    </recommendedName>
</protein>
<keyword evidence="4" id="KW-0812">Transmembrane</keyword>
<feature type="region of interest" description="Disordered" evidence="3">
    <location>
        <begin position="1"/>
        <end position="29"/>
    </location>
</feature>
<keyword evidence="2" id="KW-0732">Signal</keyword>
<proteinExistence type="inferred from homology"/>
<evidence type="ECO:0000313" key="5">
    <source>
        <dbReference type="EMBL" id="GAA2145706.1"/>
    </source>
</evidence>
<keyword evidence="4" id="KW-1133">Transmembrane helix</keyword>
<comment type="similarity">
    <text evidence="1">Belongs to the ice-binding protein family.</text>
</comment>
<feature type="transmembrane region" description="Helical" evidence="4">
    <location>
        <begin position="30"/>
        <end position="47"/>
    </location>
</feature>
<evidence type="ECO:0000313" key="6">
    <source>
        <dbReference type="Proteomes" id="UP001500102"/>
    </source>
</evidence>
<sequence>MLTISPGQKHVQNESSDGSRTRGPRARHRTAAGAAIGVVALLAWAVAGQSAAYAADAPVGLGTVSAYSVLAGTTVTNTGPTTLVGNLGVNPGSAITGFPPGLAAGATHAGDAQAGRAQSDLTTAYNDAAGRAVTASVAGDLVGQTLAPGVYKSSGPLAVSGALTLDGKGNPNSVFIFQVASTLTTASASSIVLTNSAQACNIYWQVGTSVTLGTGSAFKGNILALTSITATKGATVQGRALARNGQVSLDTNVFTTPGCATASPSSSTTPTPAASAGGRSRGLNIDTAAEVPTSDAVPAIGAAAVSTGLVGVWMLSRKKRSFRGAK</sequence>
<evidence type="ECO:0008006" key="7">
    <source>
        <dbReference type="Google" id="ProtNLM"/>
    </source>
</evidence>
<dbReference type="Proteomes" id="UP001500102">
    <property type="component" value="Unassembled WGS sequence"/>
</dbReference>
<dbReference type="RefSeq" id="WP_344368014.1">
    <property type="nucleotide sequence ID" value="NZ_BAAAQB010000041.1"/>
</dbReference>
<evidence type="ECO:0000256" key="1">
    <source>
        <dbReference type="ARBA" id="ARBA00005445"/>
    </source>
</evidence>